<feature type="domain" description="RING-type" evidence="8">
    <location>
        <begin position="192"/>
        <end position="236"/>
    </location>
</feature>
<dbReference type="GeneID" id="80876287"/>
<feature type="domain" description="FHA" evidence="7">
    <location>
        <begin position="60"/>
        <end position="116"/>
    </location>
</feature>
<evidence type="ECO:0000256" key="5">
    <source>
        <dbReference type="ARBA" id="ARBA00022833"/>
    </source>
</evidence>
<keyword evidence="10" id="KW-1185">Reference proteome</keyword>
<dbReference type="RefSeq" id="XP_056037465.1">
    <property type="nucleotide sequence ID" value="XM_056181598.1"/>
</dbReference>
<dbReference type="GO" id="GO:0016874">
    <property type="term" value="F:ligase activity"/>
    <property type="evidence" value="ECO:0007669"/>
    <property type="project" value="UniProtKB-KW"/>
</dbReference>
<evidence type="ECO:0000256" key="2">
    <source>
        <dbReference type="ARBA" id="ARBA00022723"/>
    </source>
</evidence>
<dbReference type="GO" id="GO:0006511">
    <property type="term" value="P:ubiquitin-dependent protein catabolic process"/>
    <property type="evidence" value="ECO:0007669"/>
    <property type="project" value="TreeGrafter"/>
</dbReference>
<keyword evidence="4" id="KW-0833">Ubl conjugation pathway</keyword>
<dbReference type="Pfam" id="PF00498">
    <property type="entry name" value="FHA"/>
    <property type="match status" value="1"/>
</dbReference>
<keyword evidence="2" id="KW-0479">Metal-binding</keyword>
<accession>A0AAE9WBD6</accession>
<evidence type="ECO:0000256" key="3">
    <source>
        <dbReference type="ARBA" id="ARBA00022771"/>
    </source>
</evidence>
<keyword evidence="5" id="KW-0862">Zinc</keyword>
<evidence type="ECO:0000313" key="10">
    <source>
        <dbReference type="Proteomes" id="UP001212411"/>
    </source>
</evidence>
<evidence type="ECO:0000259" key="7">
    <source>
        <dbReference type="PROSITE" id="PS50006"/>
    </source>
</evidence>
<dbReference type="Pfam" id="PF17123">
    <property type="entry name" value="zf-RING_11"/>
    <property type="match status" value="1"/>
</dbReference>
<dbReference type="Gene3D" id="3.30.40.10">
    <property type="entry name" value="Zinc/RING finger domain, C3HC4 (zinc finger)"/>
    <property type="match status" value="1"/>
</dbReference>
<gene>
    <name evidence="9" type="primary">dma1</name>
    <name evidence="9" type="ORF">SOMG_02807</name>
</gene>
<dbReference type="GO" id="GO:0005829">
    <property type="term" value="C:cytosol"/>
    <property type="evidence" value="ECO:0007669"/>
    <property type="project" value="TreeGrafter"/>
</dbReference>
<evidence type="ECO:0000256" key="4">
    <source>
        <dbReference type="ARBA" id="ARBA00022786"/>
    </source>
</evidence>
<dbReference type="AlphaFoldDB" id="A0AAE9WBD6"/>
<keyword evidence="1" id="KW-0808">Transferase</keyword>
<dbReference type="GO" id="GO:0000151">
    <property type="term" value="C:ubiquitin ligase complex"/>
    <property type="evidence" value="ECO:0007669"/>
    <property type="project" value="TreeGrafter"/>
</dbReference>
<dbReference type="GO" id="GO:0032153">
    <property type="term" value="C:cell division site"/>
    <property type="evidence" value="ECO:0007669"/>
    <property type="project" value="TreeGrafter"/>
</dbReference>
<dbReference type="EMBL" id="CP115612">
    <property type="protein sequence ID" value="WBW73222.1"/>
    <property type="molecule type" value="Genomic_DNA"/>
</dbReference>
<dbReference type="GO" id="GO:0008270">
    <property type="term" value="F:zinc ion binding"/>
    <property type="evidence" value="ECO:0007669"/>
    <property type="project" value="UniProtKB-KW"/>
</dbReference>
<dbReference type="InterPro" id="IPR000253">
    <property type="entry name" value="FHA_dom"/>
</dbReference>
<reference evidence="9 10" key="1">
    <citation type="journal article" date="2023" name="G3 (Bethesda)">
        <title>A high-quality reference genome for the fission yeast Schizosaccharomyces osmophilus.</title>
        <authorList>
            <person name="Jia G.S."/>
            <person name="Zhang W.C."/>
            <person name="Liang Y."/>
            <person name="Liu X.H."/>
            <person name="Rhind N."/>
            <person name="Pidoux A."/>
            <person name="Brysch-Herzberg M."/>
            <person name="Du L.L."/>
        </authorList>
    </citation>
    <scope>NUCLEOTIDE SEQUENCE [LARGE SCALE GENOMIC DNA]</scope>
    <source>
        <strain evidence="9 10">CBS 15793</strain>
    </source>
</reference>
<keyword evidence="9" id="KW-0436">Ligase</keyword>
<dbReference type="PROSITE" id="PS50006">
    <property type="entry name" value="FHA_DOMAIN"/>
    <property type="match status" value="1"/>
</dbReference>
<dbReference type="PROSITE" id="PS50089">
    <property type="entry name" value="ZF_RING_2"/>
    <property type="match status" value="1"/>
</dbReference>
<organism evidence="9 10">
    <name type="scientific">Schizosaccharomyces osmophilus</name>
    <dbReference type="NCBI Taxonomy" id="2545709"/>
    <lineage>
        <taxon>Eukaryota</taxon>
        <taxon>Fungi</taxon>
        <taxon>Dikarya</taxon>
        <taxon>Ascomycota</taxon>
        <taxon>Taphrinomycotina</taxon>
        <taxon>Schizosaccharomycetes</taxon>
        <taxon>Schizosaccharomycetales</taxon>
        <taxon>Schizosaccharomycetaceae</taxon>
        <taxon>Schizosaccharomyces</taxon>
    </lineage>
</organism>
<name>A0AAE9WBD6_9SCHI</name>
<proteinExistence type="predicted"/>
<dbReference type="Gene3D" id="2.60.200.20">
    <property type="match status" value="1"/>
</dbReference>
<dbReference type="GO" id="GO:0016567">
    <property type="term" value="P:protein ubiquitination"/>
    <property type="evidence" value="ECO:0007669"/>
    <property type="project" value="TreeGrafter"/>
</dbReference>
<evidence type="ECO:0000259" key="8">
    <source>
        <dbReference type="PROSITE" id="PS50089"/>
    </source>
</evidence>
<dbReference type="PANTHER" id="PTHR15067:SF7">
    <property type="entry name" value="E3 UBIQUITIN-PROTEIN LIGASE DMA1-RELATED"/>
    <property type="match status" value="1"/>
</dbReference>
<protein>
    <submittedName>
        <fullName evidence="9">Mitotic spindle checkpoint ubiquitin ligase Dma1</fullName>
    </submittedName>
</protein>
<dbReference type="InterPro" id="IPR001841">
    <property type="entry name" value="Znf_RING"/>
</dbReference>
<evidence type="ECO:0000313" key="9">
    <source>
        <dbReference type="EMBL" id="WBW73222.1"/>
    </source>
</evidence>
<dbReference type="Proteomes" id="UP001212411">
    <property type="component" value="Chromosome 2"/>
</dbReference>
<dbReference type="SUPFAM" id="SSF57850">
    <property type="entry name" value="RING/U-box"/>
    <property type="match status" value="1"/>
</dbReference>
<dbReference type="GO" id="GO:0061630">
    <property type="term" value="F:ubiquitin protein ligase activity"/>
    <property type="evidence" value="ECO:0007669"/>
    <property type="project" value="TreeGrafter"/>
</dbReference>
<dbReference type="InterPro" id="IPR013083">
    <property type="entry name" value="Znf_RING/FYVE/PHD"/>
</dbReference>
<dbReference type="SMART" id="SM00240">
    <property type="entry name" value="FHA"/>
    <property type="match status" value="1"/>
</dbReference>
<dbReference type="SUPFAM" id="SSF49879">
    <property type="entry name" value="SMAD/FHA domain"/>
    <property type="match status" value="1"/>
</dbReference>
<evidence type="ECO:0000256" key="6">
    <source>
        <dbReference type="PROSITE-ProRule" id="PRU00175"/>
    </source>
</evidence>
<evidence type="ECO:0000256" key="1">
    <source>
        <dbReference type="ARBA" id="ARBA00022679"/>
    </source>
</evidence>
<keyword evidence="3 6" id="KW-0863">Zinc-finger</keyword>
<dbReference type="KEGG" id="som:SOMG_02807"/>
<sequence length="263" mass="30202">MTKAVEGCRKENEGFAESSAEKEECKFSIRLTNFVGPNTHSFSFDPLVRYWDKKSDCLPIYIGRYTERFNGGDVSAIVFRSKVVSRKHAQIYHENNAWYIQDMGSSSGTFLNHVRLSPPSKTSKPYPISNNDILQLGADYRGGYEMHYRCVRARVELNNSWKIRINPYNLNEFRRVQELAVSGSTDNGPPECCICLMPVLPCQALFFAPCSHTYHYKCIRPTLAESHPYFSCFICRKYHDLEAPVEEADECLNDLLLHTTVKE</sequence>
<dbReference type="InterPro" id="IPR008984">
    <property type="entry name" value="SMAD_FHA_dom_sf"/>
</dbReference>
<dbReference type="PANTHER" id="PTHR15067">
    <property type="entry name" value="E3 UBIQUITIN-PROTEIN LIGASE RNF8"/>
    <property type="match status" value="1"/>
</dbReference>